<organism evidence="2">
    <name type="scientific">bioreactor metagenome</name>
    <dbReference type="NCBI Taxonomy" id="1076179"/>
    <lineage>
        <taxon>unclassified sequences</taxon>
        <taxon>metagenomes</taxon>
        <taxon>ecological metagenomes</taxon>
    </lineage>
</organism>
<sequence>MQSFWKHKELLFSPKHINLGWVILPNILIFQLFLPLFSPIVDILMIYAIFSGNAGYVIEFYTAFLLLDSAISAMAFKFDNEKFTFKTFGLFVLQRIIYRQLMWFVLVKAYIKAIKGEMANWGALKRTGNVVYNS</sequence>
<reference evidence="2" key="1">
    <citation type="submission" date="2019-08" db="EMBL/GenBank/DDBJ databases">
        <authorList>
            <person name="Kucharzyk K."/>
            <person name="Murdoch R.W."/>
            <person name="Higgins S."/>
            <person name="Loffler F."/>
        </authorList>
    </citation>
    <scope>NUCLEOTIDE SEQUENCE</scope>
</reference>
<proteinExistence type="predicted"/>
<dbReference type="AlphaFoldDB" id="A0A645BE35"/>
<name>A0A645BE35_9ZZZZ</name>
<feature type="transmembrane region" description="Helical" evidence="1">
    <location>
        <begin position="21"/>
        <end position="50"/>
    </location>
</feature>
<evidence type="ECO:0000256" key="1">
    <source>
        <dbReference type="SAM" id="Phobius"/>
    </source>
</evidence>
<keyword evidence="1" id="KW-0472">Membrane</keyword>
<gene>
    <name evidence="2" type="ORF">SDC9_110256</name>
</gene>
<evidence type="ECO:0000313" key="2">
    <source>
        <dbReference type="EMBL" id="MPM63376.1"/>
    </source>
</evidence>
<dbReference type="EMBL" id="VSSQ01019376">
    <property type="protein sequence ID" value="MPM63376.1"/>
    <property type="molecule type" value="Genomic_DNA"/>
</dbReference>
<protein>
    <submittedName>
        <fullName evidence="2">Uncharacterized protein</fullName>
    </submittedName>
</protein>
<comment type="caution">
    <text evidence="2">The sequence shown here is derived from an EMBL/GenBank/DDBJ whole genome shotgun (WGS) entry which is preliminary data.</text>
</comment>
<accession>A0A645BE35</accession>
<feature type="transmembrane region" description="Helical" evidence="1">
    <location>
        <begin position="56"/>
        <end position="76"/>
    </location>
</feature>
<keyword evidence="1" id="KW-0812">Transmembrane</keyword>
<keyword evidence="1" id="KW-1133">Transmembrane helix</keyword>